<name>A0A1F6EHS6_9BACT</name>
<dbReference type="EMBL" id="MFLY01000007">
    <property type="protein sequence ID" value="OGG73178.1"/>
    <property type="molecule type" value="Genomic_DNA"/>
</dbReference>
<dbReference type="AlphaFoldDB" id="A0A1F6EHS6"/>
<evidence type="ECO:0000313" key="1">
    <source>
        <dbReference type="EMBL" id="OGG73178.1"/>
    </source>
</evidence>
<proteinExistence type="predicted"/>
<dbReference type="SUPFAM" id="SSF46689">
    <property type="entry name" value="Homeodomain-like"/>
    <property type="match status" value="1"/>
</dbReference>
<sequence length="164" mass="18909">MVRLWYMKPYKRTIRLSEAQITKLQNITTKGRHKTHVVVRARVLLLSQRAVSKNEIAHRLDIDRSTVQAVRKRFHEGGLDRALHDAPRSGQPPKITEKVEAHLVAIACSSPPTGYDSWTLEMLQKKLIDDKKLMSISTVAIWQHLHNRGIKPWRGKNVVRAEVR</sequence>
<dbReference type="InterPro" id="IPR009057">
    <property type="entry name" value="Homeodomain-like_sf"/>
</dbReference>
<dbReference type="Proteomes" id="UP000177306">
    <property type="component" value="Unassembled WGS sequence"/>
</dbReference>
<protein>
    <recommendedName>
        <fullName evidence="3">Transposase</fullName>
    </recommendedName>
</protein>
<dbReference type="Pfam" id="PF13565">
    <property type="entry name" value="HTH_32"/>
    <property type="match status" value="1"/>
</dbReference>
<reference evidence="1 2" key="1">
    <citation type="journal article" date="2016" name="Nat. Commun.">
        <title>Thousands of microbial genomes shed light on interconnected biogeochemical processes in an aquifer system.</title>
        <authorList>
            <person name="Anantharaman K."/>
            <person name="Brown C.T."/>
            <person name="Hug L.A."/>
            <person name="Sharon I."/>
            <person name="Castelle C.J."/>
            <person name="Probst A.J."/>
            <person name="Thomas B.C."/>
            <person name="Singh A."/>
            <person name="Wilkins M.J."/>
            <person name="Karaoz U."/>
            <person name="Brodie E.L."/>
            <person name="Williams K.H."/>
            <person name="Hubbard S.S."/>
            <person name="Banfield J.F."/>
        </authorList>
    </citation>
    <scope>NUCLEOTIDE SEQUENCE [LARGE SCALE GENOMIC DNA]</scope>
</reference>
<evidence type="ECO:0008006" key="3">
    <source>
        <dbReference type="Google" id="ProtNLM"/>
    </source>
</evidence>
<accession>A0A1F6EHS6</accession>
<gene>
    <name evidence="1" type="ORF">A3A38_04740</name>
</gene>
<organism evidence="1 2">
    <name type="scientific">Candidatus Kaiserbacteria bacterium RIFCSPLOWO2_01_FULL_53_17</name>
    <dbReference type="NCBI Taxonomy" id="1798511"/>
    <lineage>
        <taxon>Bacteria</taxon>
        <taxon>Candidatus Kaiseribacteriota</taxon>
    </lineage>
</organism>
<evidence type="ECO:0000313" key="2">
    <source>
        <dbReference type="Proteomes" id="UP000177306"/>
    </source>
</evidence>
<comment type="caution">
    <text evidence="1">The sequence shown here is derived from an EMBL/GenBank/DDBJ whole genome shotgun (WGS) entry which is preliminary data.</text>
</comment>